<dbReference type="KEGG" id="phc:BBI08_11270"/>
<dbReference type="EMBL" id="CP016537">
    <property type="protein sequence ID" value="ANU14414.1"/>
    <property type="molecule type" value="Genomic_DNA"/>
</dbReference>
<evidence type="ECO:0000259" key="5">
    <source>
        <dbReference type="PROSITE" id="PS50949"/>
    </source>
</evidence>
<keyword evidence="2" id="KW-0805">Transcription regulation</keyword>
<dbReference type="SMART" id="SM00866">
    <property type="entry name" value="UTRA"/>
    <property type="match status" value="1"/>
</dbReference>
<accession>A0A1C7DSN9</accession>
<dbReference type="AlphaFoldDB" id="A0A1C7DSN9"/>
<dbReference type="Pfam" id="PF00392">
    <property type="entry name" value="GntR"/>
    <property type="match status" value="1"/>
</dbReference>
<organism evidence="6 7">
    <name type="scientific">Planococcus halocryophilus</name>
    <dbReference type="NCBI Taxonomy" id="1215089"/>
    <lineage>
        <taxon>Bacteria</taxon>
        <taxon>Bacillati</taxon>
        <taxon>Bacillota</taxon>
        <taxon>Bacilli</taxon>
        <taxon>Bacillales</taxon>
        <taxon>Caryophanaceae</taxon>
        <taxon>Planococcus</taxon>
    </lineage>
</organism>
<proteinExistence type="predicted"/>
<dbReference type="Pfam" id="PF07702">
    <property type="entry name" value="UTRA"/>
    <property type="match status" value="1"/>
</dbReference>
<dbReference type="Gene3D" id="1.10.10.10">
    <property type="entry name" value="Winged helix-like DNA-binding domain superfamily/Winged helix DNA-binding domain"/>
    <property type="match status" value="1"/>
</dbReference>
<dbReference type="PANTHER" id="PTHR44846:SF4">
    <property type="entry name" value="HTH GNTR-TYPE DOMAIN-CONTAINING PROTEIN"/>
    <property type="match status" value="1"/>
</dbReference>
<dbReference type="PANTHER" id="PTHR44846">
    <property type="entry name" value="MANNOSYL-D-GLYCERATE TRANSPORT/METABOLISM SYSTEM REPRESSOR MNGR-RELATED"/>
    <property type="match status" value="1"/>
</dbReference>
<dbReference type="SUPFAM" id="SSF64288">
    <property type="entry name" value="Chorismate lyase-like"/>
    <property type="match status" value="1"/>
</dbReference>
<dbReference type="SUPFAM" id="SSF46785">
    <property type="entry name" value="Winged helix' DNA-binding domain"/>
    <property type="match status" value="1"/>
</dbReference>
<dbReference type="PROSITE" id="PS50949">
    <property type="entry name" value="HTH_GNTR"/>
    <property type="match status" value="1"/>
</dbReference>
<evidence type="ECO:0000313" key="6">
    <source>
        <dbReference type="EMBL" id="ANU14414.1"/>
    </source>
</evidence>
<dbReference type="InterPro" id="IPR011663">
    <property type="entry name" value="UTRA"/>
</dbReference>
<evidence type="ECO:0000256" key="2">
    <source>
        <dbReference type="ARBA" id="ARBA00023015"/>
    </source>
</evidence>
<dbReference type="InterPro" id="IPR036388">
    <property type="entry name" value="WH-like_DNA-bd_sf"/>
</dbReference>
<dbReference type="InterPro" id="IPR036390">
    <property type="entry name" value="WH_DNA-bd_sf"/>
</dbReference>
<dbReference type="FunFam" id="3.40.1410.10:FF:000008">
    <property type="entry name" value="Transcriptional regulator, GntR family"/>
    <property type="match status" value="1"/>
</dbReference>
<sequence>MLKYQHIADELENYIEEHKLQQGDKLPILQDLMIQFDVSKSTVTKALDLLEKTGVVFQVRGSGIFVRRHKRQGYISLSSNQGFKKNLEEFQITSEVITLDRRKPTKEAAVNLNISLDDDVYYVKRIRFIHGQTLCIEESYFNKSIVTYLNKEIITESIFNYITEGLGLSIGFADTYLHVDKLSAEEAEYLGLKKDDPKLEVESVFHLTNGQPFDFSKITYNYVQSQFFLQAVL</sequence>
<reference evidence="6" key="1">
    <citation type="submission" date="2016-10" db="EMBL/GenBank/DDBJ databases">
        <authorList>
            <person name="de Groot N.N."/>
        </authorList>
    </citation>
    <scope>NUCLEOTIDE SEQUENCE</scope>
    <source>
        <strain evidence="6">DSM 24743</strain>
    </source>
</reference>
<dbReference type="InterPro" id="IPR000524">
    <property type="entry name" value="Tscrpt_reg_HTH_GntR"/>
</dbReference>
<keyword evidence="4" id="KW-0804">Transcription</keyword>
<dbReference type="InterPro" id="IPR050679">
    <property type="entry name" value="Bact_HTH_transcr_reg"/>
</dbReference>
<keyword evidence="1" id="KW-0678">Repressor</keyword>
<evidence type="ECO:0000256" key="1">
    <source>
        <dbReference type="ARBA" id="ARBA00022491"/>
    </source>
</evidence>
<dbReference type="RefSeq" id="WP_065528322.1">
    <property type="nucleotide sequence ID" value="NZ_CP016537.2"/>
</dbReference>
<dbReference type="GO" id="GO:0045892">
    <property type="term" value="P:negative regulation of DNA-templated transcription"/>
    <property type="evidence" value="ECO:0007669"/>
    <property type="project" value="TreeGrafter"/>
</dbReference>
<dbReference type="Proteomes" id="UP000092687">
    <property type="component" value="Chromosome"/>
</dbReference>
<dbReference type="Gene3D" id="3.40.1410.10">
    <property type="entry name" value="Chorismate lyase-like"/>
    <property type="match status" value="1"/>
</dbReference>
<evidence type="ECO:0000256" key="3">
    <source>
        <dbReference type="ARBA" id="ARBA00023125"/>
    </source>
</evidence>
<gene>
    <name evidence="6" type="ORF">BBI08_11270</name>
</gene>
<dbReference type="GO" id="GO:0003700">
    <property type="term" value="F:DNA-binding transcription factor activity"/>
    <property type="evidence" value="ECO:0007669"/>
    <property type="project" value="InterPro"/>
</dbReference>
<dbReference type="InterPro" id="IPR028978">
    <property type="entry name" value="Chorismate_lyase_/UTRA_dom_sf"/>
</dbReference>
<dbReference type="SMART" id="SM00345">
    <property type="entry name" value="HTH_GNTR"/>
    <property type="match status" value="1"/>
</dbReference>
<evidence type="ECO:0000256" key="4">
    <source>
        <dbReference type="ARBA" id="ARBA00023163"/>
    </source>
</evidence>
<dbReference type="CDD" id="cd07377">
    <property type="entry name" value="WHTH_GntR"/>
    <property type="match status" value="1"/>
</dbReference>
<feature type="domain" description="HTH gntR-type" evidence="5">
    <location>
        <begin position="1"/>
        <end position="69"/>
    </location>
</feature>
<protein>
    <submittedName>
        <fullName evidence="6">GntR family transcriptional regulator</fullName>
    </submittedName>
</protein>
<dbReference type="STRING" id="1215089.BBI08_11270"/>
<dbReference type="OrthoDB" id="2141316at2"/>
<keyword evidence="7" id="KW-1185">Reference proteome</keyword>
<keyword evidence="3" id="KW-0238">DNA-binding</keyword>
<dbReference type="GO" id="GO:0003677">
    <property type="term" value="F:DNA binding"/>
    <property type="evidence" value="ECO:0007669"/>
    <property type="project" value="UniProtKB-KW"/>
</dbReference>
<evidence type="ECO:0000313" key="7">
    <source>
        <dbReference type="Proteomes" id="UP000092687"/>
    </source>
</evidence>
<name>A0A1C7DSN9_9BACL</name>